<organism evidence="2 3">
    <name type="scientific">Trichonephila inaurata madagascariensis</name>
    <dbReference type="NCBI Taxonomy" id="2747483"/>
    <lineage>
        <taxon>Eukaryota</taxon>
        <taxon>Metazoa</taxon>
        <taxon>Ecdysozoa</taxon>
        <taxon>Arthropoda</taxon>
        <taxon>Chelicerata</taxon>
        <taxon>Arachnida</taxon>
        <taxon>Araneae</taxon>
        <taxon>Araneomorphae</taxon>
        <taxon>Entelegynae</taxon>
        <taxon>Araneoidea</taxon>
        <taxon>Nephilidae</taxon>
        <taxon>Trichonephila</taxon>
        <taxon>Trichonephila inaurata</taxon>
    </lineage>
</organism>
<comment type="caution">
    <text evidence="2">The sequence shown here is derived from an EMBL/GenBank/DDBJ whole genome shotgun (WGS) entry which is preliminary data.</text>
</comment>
<accession>A0A8X6I850</accession>
<evidence type="ECO:0000256" key="1">
    <source>
        <dbReference type="SAM" id="MobiDB-lite"/>
    </source>
</evidence>
<reference evidence="2" key="1">
    <citation type="submission" date="2020-08" db="EMBL/GenBank/DDBJ databases">
        <title>Multicomponent nature underlies the extraordinary mechanical properties of spider dragline silk.</title>
        <authorList>
            <person name="Kono N."/>
            <person name="Nakamura H."/>
            <person name="Mori M."/>
            <person name="Yoshida Y."/>
            <person name="Ohtoshi R."/>
            <person name="Malay A.D."/>
            <person name="Moran D.A.P."/>
            <person name="Tomita M."/>
            <person name="Numata K."/>
            <person name="Arakawa K."/>
        </authorList>
    </citation>
    <scope>NUCLEOTIDE SEQUENCE</scope>
</reference>
<feature type="compositionally biased region" description="Basic and acidic residues" evidence="1">
    <location>
        <begin position="16"/>
        <end position="27"/>
    </location>
</feature>
<keyword evidence="3" id="KW-1185">Reference proteome</keyword>
<proteinExistence type="predicted"/>
<evidence type="ECO:0000313" key="3">
    <source>
        <dbReference type="Proteomes" id="UP000886998"/>
    </source>
</evidence>
<dbReference type="AlphaFoldDB" id="A0A8X6I850"/>
<protein>
    <submittedName>
        <fullName evidence="2">Uncharacterized protein</fullName>
    </submittedName>
</protein>
<evidence type="ECO:0000313" key="2">
    <source>
        <dbReference type="EMBL" id="GFS34885.1"/>
    </source>
</evidence>
<dbReference type="Proteomes" id="UP000886998">
    <property type="component" value="Unassembled WGS sequence"/>
</dbReference>
<name>A0A8X6I850_9ARAC</name>
<sequence>MGTDGESETVASEPRASSKDNEVRTQDDGDPDNAISLHKCVCVPPFPLLTRRGRYLYTSTNSQVLAG</sequence>
<feature type="region of interest" description="Disordered" evidence="1">
    <location>
        <begin position="1"/>
        <end position="36"/>
    </location>
</feature>
<dbReference type="EMBL" id="BMAV01024643">
    <property type="protein sequence ID" value="GFS34885.1"/>
    <property type="molecule type" value="Genomic_DNA"/>
</dbReference>
<gene>
    <name evidence="2" type="ORF">TNIN_388631</name>
</gene>
<dbReference type="OrthoDB" id="10468292at2759"/>